<dbReference type="KEGG" id="naf:GQ61_02710"/>
<evidence type="ECO:0000313" key="3">
    <source>
        <dbReference type="Proteomes" id="UP000237351"/>
    </source>
</evidence>
<proteinExistence type="predicted"/>
<dbReference type="AlphaFoldDB" id="A0A1W6N3R6"/>
<sequence>MNSKKKENSRLCGCIGKRIHDYGLGIGSILLGFATCIALWNSDKILDTVLIIQDQAKAKEIKAAVNHLEALIISNTSQAVFKEWSNLPDNEVSPELLKKNYPYSKRRA</sequence>
<protein>
    <submittedName>
        <fullName evidence="2">Uncharacterized protein</fullName>
    </submittedName>
</protein>
<feature type="transmembrane region" description="Helical" evidence="1">
    <location>
        <begin position="21"/>
        <end position="40"/>
    </location>
</feature>
<organism evidence="2 3">
    <name type="scientific">Candidatus Nucleicultrix amoebiphila FS5</name>
    <dbReference type="NCBI Taxonomy" id="1414854"/>
    <lineage>
        <taxon>Bacteria</taxon>
        <taxon>Pseudomonadati</taxon>
        <taxon>Pseudomonadota</taxon>
        <taxon>Alphaproteobacteria</taxon>
        <taxon>Holosporales</taxon>
        <taxon>Candidatus Nucleicultricaceae</taxon>
        <taxon>Candidatus Nucleicultrix</taxon>
    </lineage>
</organism>
<accession>A0A1W6N3R6</accession>
<keyword evidence="1" id="KW-0472">Membrane</keyword>
<evidence type="ECO:0000313" key="2">
    <source>
        <dbReference type="EMBL" id="ARN84411.1"/>
    </source>
</evidence>
<keyword evidence="1" id="KW-0812">Transmembrane</keyword>
<dbReference type="RefSeq" id="WP_085783804.1">
    <property type="nucleotide sequence ID" value="NZ_CP008743.1"/>
</dbReference>
<dbReference type="EMBL" id="CP008743">
    <property type="protein sequence ID" value="ARN84411.1"/>
    <property type="molecule type" value="Genomic_DNA"/>
</dbReference>
<keyword evidence="3" id="KW-1185">Reference proteome</keyword>
<name>A0A1W6N3R6_9PROT</name>
<reference evidence="2 3" key="1">
    <citation type="submission" date="2014-06" db="EMBL/GenBank/DDBJ databases">
        <title>The genome of the endonuclear symbiont Nucleicultrix amoebiphila.</title>
        <authorList>
            <person name="Schulz F."/>
            <person name="Horn M."/>
        </authorList>
    </citation>
    <scope>NUCLEOTIDE SEQUENCE [LARGE SCALE GENOMIC DNA]</scope>
    <source>
        <strain evidence="2 3">FS5</strain>
    </source>
</reference>
<gene>
    <name evidence="2" type="ORF">GQ61_02710</name>
</gene>
<dbReference type="Proteomes" id="UP000237351">
    <property type="component" value="Chromosome"/>
</dbReference>
<dbReference type="STRING" id="1414854.GQ61_02710"/>
<evidence type="ECO:0000256" key="1">
    <source>
        <dbReference type="SAM" id="Phobius"/>
    </source>
</evidence>
<keyword evidence="1" id="KW-1133">Transmembrane helix</keyword>